<sequence length="38" mass="4391">MDISKIKLPDGSIYEIKDEYLRHAIMVLLGLEEPDSEE</sequence>
<protein>
    <submittedName>
        <fullName evidence="1">Uncharacterized protein</fullName>
    </submittedName>
</protein>
<reference evidence="1" key="1">
    <citation type="journal article" date="2021" name="Proc. Natl. Acad. Sci. U.S.A.">
        <title>A Catalog of Tens of Thousands of Viruses from Human Metagenomes Reveals Hidden Associations with Chronic Diseases.</title>
        <authorList>
            <person name="Tisza M.J."/>
            <person name="Buck C.B."/>
        </authorList>
    </citation>
    <scope>NUCLEOTIDE SEQUENCE</scope>
    <source>
        <strain evidence="1">CtJcm18</strain>
    </source>
</reference>
<organism evidence="1">
    <name type="scientific">Siphoviridae sp. ctJcm18</name>
    <dbReference type="NCBI Taxonomy" id="2825433"/>
    <lineage>
        <taxon>Viruses</taxon>
        <taxon>Duplodnaviria</taxon>
        <taxon>Heunggongvirae</taxon>
        <taxon>Uroviricota</taxon>
        <taxon>Caudoviricetes</taxon>
    </lineage>
</organism>
<name>A0A8S5P2H8_9CAUD</name>
<evidence type="ECO:0000313" key="1">
    <source>
        <dbReference type="EMBL" id="DAE01302.1"/>
    </source>
</evidence>
<dbReference type="EMBL" id="BK015323">
    <property type="protein sequence ID" value="DAE01302.1"/>
    <property type="molecule type" value="Genomic_DNA"/>
</dbReference>
<proteinExistence type="predicted"/>
<accession>A0A8S5P2H8</accession>